<evidence type="ECO:0000256" key="2">
    <source>
        <dbReference type="SAM" id="Phobius"/>
    </source>
</evidence>
<comment type="caution">
    <text evidence="4">The sequence shown here is derived from an EMBL/GenBank/DDBJ whole genome shotgun (WGS) entry which is preliminary data.</text>
</comment>
<keyword evidence="2" id="KW-1133">Transmembrane helix</keyword>
<dbReference type="EMBL" id="JAGRRH010000032">
    <property type="protein sequence ID" value="KAG7339581.1"/>
    <property type="molecule type" value="Genomic_DNA"/>
</dbReference>
<proteinExistence type="predicted"/>
<organism evidence="4 6">
    <name type="scientific">Nitzschia inconspicua</name>
    <dbReference type="NCBI Taxonomy" id="303405"/>
    <lineage>
        <taxon>Eukaryota</taxon>
        <taxon>Sar</taxon>
        <taxon>Stramenopiles</taxon>
        <taxon>Ochrophyta</taxon>
        <taxon>Bacillariophyta</taxon>
        <taxon>Bacillariophyceae</taxon>
        <taxon>Bacillariophycidae</taxon>
        <taxon>Bacillariales</taxon>
        <taxon>Bacillariaceae</taxon>
        <taxon>Nitzschia</taxon>
    </lineage>
</organism>
<dbReference type="AlphaFoldDB" id="A0A9K3PAD7"/>
<feature type="region of interest" description="Disordered" evidence="1">
    <location>
        <begin position="480"/>
        <end position="538"/>
    </location>
</feature>
<reference evidence="4" key="1">
    <citation type="journal article" date="2021" name="Sci. Rep.">
        <title>Diploid genomic architecture of Nitzschia inconspicua, an elite biomass production diatom.</title>
        <authorList>
            <person name="Oliver A."/>
            <person name="Podell S."/>
            <person name="Pinowska A."/>
            <person name="Traller J.C."/>
            <person name="Smith S.R."/>
            <person name="McClure R."/>
            <person name="Beliaev A."/>
            <person name="Bohutskyi P."/>
            <person name="Hill E.A."/>
            <person name="Rabines A."/>
            <person name="Zheng H."/>
            <person name="Allen L.Z."/>
            <person name="Kuo A."/>
            <person name="Grigoriev I.V."/>
            <person name="Allen A.E."/>
            <person name="Hazlebeck D."/>
            <person name="Allen E.E."/>
        </authorList>
    </citation>
    <scope>NUCLEOTIDE SEQUENCE</scope>
    <source>
        <strain evidence="4">Hildebrandi</strain>
    </source>
</reference>
<protein>
    <submittedName>
        <fullName evidence="4">Uncharacterized protein</fullName>
    </submittedName>
</protein>
<keyword evidence="2" id="KW-0812">Transmembrane</keyword>
<feature type="compositionally biased region" description="Polar residues" evidence="1">
    <location>
        <begin position="489"/>
        <end position="498"/>
    </location>
</feature>
<feature type="transmembrane region" description="Helical" evidence="2">
    <location>
        <begin position="173"/>
        <end position="200"/>
    </location>
</feature>
<feature type="compositionally biased region" description="Basic and acidic residues" evidence="1">
    <location>
        <begin position="526"/>
        <end position="538"/>
    </location>
</feature>
<feature type="transmembrane region" description="Helical" evidence="2">
    <location>
        <begin position="212"/>
        <end position="234"/>
    </location>
</feature>
<keyword evidence="6" id="KW-1185">Reference proteome</keyword>
<evidence type="ECO:0000313" key="6">
    <source>
        <dbReference type="Proteomes" id="UP000693970"/>
    </source>
</evidence>
<feature type="transmembrane region" description="Helical" evidence="2">
    <location>
        <begin position="368"/>
        <end position="391"/>
    </location>
</feature>
<feature type="transmembrane region" description="Helical" evidence="2">
    <location>
        <begin position="327"/>
        <end position="348"/>
    </location>
</feature>
<dbReference type="OrthoDB" id="48325at2759"/>
<dbReference type="CDD" id="cd00637">
    <property type="entry name" value="7tm_classA_rhodopsin-like"/>
    <property type="match status" value="1"/>
</dbReference>
<dbReference type="SUPFAM" id="SSF81321">
    <property type="entry name" value="Family A G protein-coupled receptor-like"/>
    <property type="match status" value="1"/>
</dbReference>
<name>A0A9K3PAD7_9STRA</name>
<dbReference type="EMBL" id="JAGRRH010000008">
    <property type="protein sequence ID" value="KAG7365638.1"/>
    <property type="molecule type" value="Genomic_DNA"/>
</dbReference>
<evidence type="ECO:0000313" key="5">
    <source>
        <dbReference type="EMBL" id="KAG7365638.1"/>
    </source>
</evidence>
<dbReference type="Proteomes" id="UP000693970">
    <property type="component" value="Unassembled WGS sequence"/>
</dbReference>
<evidence type="ECO:0000256" key="1">
    <source>
        <dbReference type="SAM" id="MobiDB-lite"/>
    </source>
</evidence>
<reference evidence="4" key="2">
    <citation type="submission" date="2021-04" db="EMBL/GenBank/DDBJ databases">
        <authorList>
            <person name="Podell S."/>
        </authorList>
    </citation>
    <scope>NUCLEOTIDE SEQUENCE</scope>
    <source>
        <strain evidence="4">Hildebrandi</strain>
    </source>
</reference>
<feature type="compositionally biased region" description="Acidic residues" evidence="1">
    <location>
        <begin position="502"/>
        <end position="514"/>
    </location>
</feature>
<feature type="transmembrane region" description="Helical" evidence="2">
    <location>
        <begin position="397"/>
        <end position="419"/>
    </location>
</feature>
<feature type="signal peptide" evidence="3">
    <location>
        <begin position="1"/>
        <end position="21"/>
    </location>
</feature>
<evidence type="ECO:0000313" key="4">
    <source>
        <dbReference type="EMBL" id="KAG7339581.1"/>
    </source>
</evidence>
<evidence type="ECO:0000256" key="3">
    <source>
        <dbReference type="SAM" id="SignalP"/>
    </source>
</evidence>
<keyword evidence="2" id="KW-0472">Membrane</keyword>
<accession>A0A9K3PAD7</accession>
<feature type="chain" id="PRO_5039844521" evidence="3">
    <location>
        <begin position="22"/>
        <end position="538"/>
    </location>
</feature>
<gene>
    <name evidence="5" type="ORF">IV203_025079</name>
    <name evidence="4" type="ORF">IV203_025174</name>
</gene>
<sequence length="538" mass="59113">MMIVRTVYPFIFLQLLNTLDAVTSLVREDGDQVAQSCDDRYHCLSENCSLPASDIANETGETPVHPCAEGYEARVVDGEMGGSQNNITDSFVKYTCCVEGYENIPVDVLQTCSVDACASPDGKGGYDCSADGFIHPLVCDQDTAYKFARKETTDNIYAPYICCTEPVGQSNSAMLVAASLWSALCVITFIACSILIVAILSSKKARSQGYNLYLVFLAVPDALFNIFSFGRNIVNITGNQLSSPMGSTVHALEWFHTAANMWLNALIIYQIHCMLLKARKFVRTPPPSVKQVLLQVGAVYFFAALWAAWSLVLLLQGSNIFSNTNAAWLTSKSLMCGPPFLYTIVACADVWRKQLLPTNGRTRVLSLYFFRVVLVFLLTWVPFLILVDVTYYKTASLWMLGLAYYFASLQGLLSVIVAVGKPDIKRAVLNLLLCRPDDFNETENGFLGSNATKLGKSILPSRLFSSTKFSLRRESSKLAETSEAFPVSGTEQSQNLGSQAPPDEECPSGGDDTDVFSSAEGNTKLRISEEAEMRDIHS</sequence>
<keyword evidence="3" id="KW-0732">Signal</keyword>
<feature type="transmembrane region" description="Helical" evidence="2">
    <location>
        <begin position="292"/>
        <end position="315"/>
    </location>
</feature>
<feature type="transmembrane region" description="Helical" evidence="2">
    <location>
        <begin position="254"/>
        <end position="271"/>
    </location>
</feature>